<evidence type="ECO:0000313" key="2">
    <source>
        <dbReference type="EMBL" id="KAH7422107.1"/>
    </source>
</evidence>
<feature type="region of interest" description="Disordered" evidence="1">
    <location>
        <begin position="1"/>
        <end position="26"/>
    </location>
</feature>
<evidence type="ECO:0000313" key="3">
    <source>
        <dbReference type="Proteomes" id="UP000825935"/>
    </source>
</evidence>
<sequence>MSPSPQKKASASTAPPPVVPNTKSEKERAQYFDKLYRSTMDAKRKEKGKSGCRIRIGIHFGLGFS</sequence>
<protein>
    <submittedName>
        <fullName evidence="2">Uncharacterized protein</fullName>
    </submittedName>
</protein>
<evidence type="ECO:0000256" key="1">
    <source>
        <dbReference type="SAM" id="MobiDB-lite"/>
    </source>
</evidence>
<organism evidence="2 3">
    <name type="scientific">Ceratopteris richardii</name>
    <name type="common">Triangle waterfern</name>
    <dbReference type="NCBI Taxonomy" id="49495"/>
    <lineage>
        <taxon>Eukaryota</taxon>
        <taxon>Viridiplantae</taxon>
        <taxon>Streptophyta</taxon>
        <taxon>Embryophyta</taxon>
        <taxon>Tracheophyta</taxon>
        <taxon>Polypodiopsida</taxon>
        <taxon>Polypodiidae</taxon>
        <taxon>Polypodiales</taxon>
        <taxon>Pteridineae</taxon>
        <taxon>Pteridaceae</taxon>
        <taxon>Parkerioideae</taxon>
        <taxon>Ceratopteris</taxon>
    </lineage>
</organism>
<gene>
    <name evidence="2" type="ORF">KP509_13G090800</name>
</gene>
<feature type="compositionally biased region" description="Low complexity" evidence="1">
    <location>
        <begin position="1"/>
        <end position="13"/>
    </location>
</feature>
<keyword evidence="3" id="KW-1185">Reference proteome</keyword>
<dbReference type="EMBL" id="CM035418">
    <property type="protein sequence ID" value="KAH7422107.1"/>
    <property type="molecule type" value="Genomic_DNA"/>
</dbReference>
<reference evidence="2" key="1">
    <citation type="submission" date="2021-08" db="EMBL/GenBank/DDBJ databases">
        <title>WGS assembly of Ceratopteris richardii.</title>
        <authorList>
            <person name="Marchant D.B."/>
            <person name="Chen G."/>
            <person name="Jenkins J."/>
            <person name="Shu S."/>
            <person name="Leebens-Mack J."/>
            <person name="Grimwood J."/>
            <person name="Schmutz J."/>
            <person name="Soltis P."/>
            <person name="Soltis D."/>
            <person name="Chen Z.-H."/>
        </authorList>
    </citation>
    <scope>NUCLEOTIDE SEQUENCE</scope>
    <source>
        <strain evidence="2">Whitten #5841</strain>
        <tissue evidence="2">Leaf</tissue>
    </source>
</reference>
<dbReference type="Proteomes" id="UP000825935">
    <property type="component" value="Chromosome 13"/>
</dbReference>
<accession>A0A8T2TFQ4</accession>
<dbReference type="AlphaFoldDB" id="A0A8T2TFQ4"/>
<proteinExistence type="predicted"/>
<comment type="caution">
    <text evidence="2">The sequence shown here is derived from an EMBL/GenBank/DDBJ whole genome shotgun (WGS) entry which is preliminary data.</text>
</comment>
<name>A0A8T2TFQ4_CERRI</name>